<dbReference type="AlphaFoldDB" id="A0A9P8C667"/>
<organism evidence="1 2">
    <name type="scientific">Amylocarpus encephaloides</name>
    <dbReference type="NCBI Taxonomy" id="45428"/>
    <lineage>
        <taxon>Eukaryota</taxon>
        <taxon>Fungi</taxon>
        <taxon>Dikarya</taxon>
        <taxon>Ascomycota</taxon>
        <taxon>Pezizomycotina</taxon>
        <taxon>Leotiomycetes</taxon>
        <taxon>Helotiales</taxon>
        <taxon>Helotiales incertae sedis</taxon>
        <taxon>Amylocarpus</taxon>
    </lineage>
</organism>
<evidence type="ECO:0000313" key="2">
    <source>
        <dbReference type="Proteomes" id="UP000824998"/>
    </source>
</evidence>
<reference evidence="1" key="1">
    <citation type="journal article" date="2021" name="IMA Fungus">
        <title>Genomic characterization of three marine fungi, including Emericellopsis atlantica sp. nov. with signatures of a generalist lifestyle and marine biomass degradation.</title>
        <authorList>
            <person name="Hagestad O.C."/>
            <person name="Hou L."/>
            <person name="Andersen J.H."/>
            <person name="Hansen E.H."/>
            <person name="Altermark B."/>
            <person name="Li C."/>
            <person name="Kuhnert E."/>
            <person name="Cox R.J."/>
            <person name="Crous P.W."/>
            <person name="Spatafora J.W."/>
            <person name="Lail K."/>
            <person name="Amirebrahimi M."/>
            <person name="Lipzen A."/>
            <person name="Pangilinan J."/>
            <person name="Andreopoulos W."/>
            <person name="Hayes R.D."/>
            <person name="Ng V."/>
            <person name="Grigoriev I.V."/>
            <person name="Jackson S.A."/>
            <person name="Sutton T.D.S."/>
            <person name="Dobson A.D.W."/>
            <person name="Rama T."/>
        </authorList>
    </citation>
    <scope>NUCLEOTIDE SEQUENCE</scope>
    <source>
        <strain evidence="1">TRa018bII</strain>
    </source>
</reference>
<dbReference type="EMBL" id="MU251435">
    <property type="protein sequence ID" value="KAG9235334.1"/>
    <property type="molecule type" value="Genomic_DNA"/>
</dbReference>
<dbReference type="Proteomes" id="UP000824998">
    <property type="component" value="Unassembled WGS sequence"/>
</dbReference>
<name>A0A9P8C667_9HELO</name>
<accession>A0A9P8C667</accession>
<comment type="caution">
    <text evidence="1">The sequence shown here is derived from an EMBL/GenBank/DDBJ whole genome shotgun (WGS) entry which is preliminary data.</text>
</comment>
<protein>
    <submittedName>
        <fullName evidence="1">Uncharacterized protein</fullName>
    </submittedName>
</protein>
<keyword evidence="2" id="KW-1185">Reference proteome</keyword>
<proteinExistence type="predicted"/>
<evidence type="ECO:0000313" key="1">
    <source>
        <dbReference type="EMBL" id="KAG9235334.1"/>
    </source>
</evidence>
<sequence>MSKSKFLEIASHSEMPVHYVVSKALLLANSQYFSAMPKNNQHFLESHSSPPDKIEVVMIPDVVTRPSIDSLLLYLHRIVTHHKPLPIPQTHPKSDTVVLCVIFHFTGLPLLPGESSDPNYQCDEGTPSVANFHRGKELRLRMPGSNKSASRQIADSALLRVRRTLVEITSATSYSVCEVALLKKEVLSGRISQLFGVWRNFLHLPDELDGVRFAEPWPDPSVLESSRTA</sequence>
<gene>
    <name evidence="1" type="ORF">BJ875DRAFT_440457</name>
</gene>